<evidence type="ECO:0000313" key="3">
    <source>
        <dbReference type="Proteomes" id="UP001530293"/>
    </source>
</evidence>
<organism evidence="2 3">
    <name type="scientific">Discostella pseudostelligera</name>
    <dbReference type="NCBI Taxonomy" id="259834"/>
    <lineage>
        <taxon>Eukaryota</taxon>
        <taxon>Sar</taxon>
        <taxon>Stramenopiles</taxon>
        <taxon>Ochrophyta</taxon>
        <taxon>Bacillariophyta</taxon>
        <taxon>Coscinodiscophyceae</taxon>
        <taxon>Thalassiosirophycidae</taxon>
        <taxon>Stephanodiscales</taxon>
        <taxon>Stephanodiscaceae</taxon>
        <taxon>Discostella</taxon>
    </lineage>
</organism>
<protein>
    <submittedName>
        <fullName evidence="2">Uncharacterized protein</fullName>
    </submittedName>
</protein>
<keyword evidence="3" id="KW-1185">Reference proteome</keyword>
<proteinExistence type="predicted"/>
<comment type="caution">
    <text evidence="2">The sequence shown here is derived from an EMBL/GenBank/DDBJ whole genome shotgun (WGS) entry which is preliminary data.</text>
</comment>
<accession>A0ABD3MI52</accession>
<gene>
    <name evidence="2" type="ORF">ACHAWU_008950</name>
</gene>
<dbReference type="EMBL" id="JALLBG020000124">
    <property type="protein sequence ID" value="KAL3763247.1"/>
    <property type="molecule type" value="Genomic_DNA"/>
</dbReference>
<feature type="compositionally biased region" description="Acidic residues" evidence="1">
    <location>
        <begin position="370"/>
        <end position="388"/>
    </location>
</feature>
<dbReference type="AlphaFoldDB" id="A0ABD3MI52"/>
<feature type="region of interest" description="Disordered" evidence="1">
    <location>
        <begin position="353"/>
        <end position="388"/>
    </location>
</feature>
<sequence length="388" mass="44299">MPSVSRLSAMTSSDDDYIDAIVEEKMVASFLDDVENAEEIFPIARERKRDVFKQALRNLASLSLVDYKWRSALFKKNEADRMEEEWMARMMGKDPAYARPMDAGDEVRGPLGNAERSAVQWLMSVIEEEGKRARRIAESDGELIRPKDLASTDEAGPLSDLERSAIQFLSKVSDSEVERVRSGTLRPKDMKSRGPLGEAEARAVLALDKVIESERIRMDQSRRRGGEAVRPIDVPGPLGEFERYIGDIIRAERQRVKDREKNSGKLVRPKDASISSGLSEVERKAVEDWEIIRKEEEERLFSLQRFLRERRPMEMDVDSPLGVTEAFMVRLLRGPQLVGKVFNRVRELLSSEELDGQDQEILQKSLPAQYDDDDDEDSDDEESDTRTE</sequence>
<dbReference type="Proteomes" id="UP001530293">
    <property type="component" value="Unassembled WGS sequence"/>
</dbReference>
<evidence type="ECO:0000256" key="1">
    <source>
        <dbReference type="SAM" id="MobiDB-lite"/>
    </source>
</evidence>
<evidence type="ECO:0000313" key="2">
    <source>
        <dbReference type="EMBL" id="KAL3763247.1"/>
    </source>
</evidence>
<name>A0ABD3MI52_9STRA</name>
<reference evidence="2 3" key="1">
    <citation type="submission" date="2024-10" db="EMBL/GenBank/DDBJ databases">
        <title>Updated reference genomes for cyclostephanoid diatoms.</title>
        <authorList>
            <person name="Roberts W.R."/>
            <person name="Alverson A.J."/>
        </authorList>
    </citation>
    <scope>NUCLEOTIDE SEQUENCE [LARGE SCALE GENOMIC DNA]</scope>
    <source>
        <strain evidence="2 3">AJA232-27</strain>
    </source>
</reference>